<dbReference type="EMBL" id="CP126220">
    <property type="protein sequence ID" value="WIA21330.1"/>
    <property type="molecule type" value="Genomic_DNA"/>
</dbReference>
<dbReference type="PANTHER" id="PTHR46223:SF3">
    <property type="entry name" value="HISTONE-LYSINE N-METHYLTRANSFERASE SET-23"/>
    <property type="match status" value="1"/>
</dbReference>
<evidence type="ECO:0008006" key="12">
    <source>
        <dbReference type="Google" id="ProtNLM"/>
    </source>
</evidence>
<evidence type="ECO:0000256" key="3">
    <source>
        <dbReference type="ARBA" id="ARBA00022603"/>
    </source>
</evidence>
<protein>
    <recommendedName>
        <fullName evidence="12">SET domain-containing protein</fullName>
    </recommendedName>
</protein>
<dbReference type="PANTHER" id="PTHR46223">
    <property type="entry name" value="HISTONE-LYSINE N-METHYLTRANSFERASE SUV39H"/>
    <property type="match status" value="1"/>
</dbReference>
<keyword evidence="4" id="KW-0808">Transferase</keyword>
<feature type="domain" description="Post-SET" evidence="9">
    <location>
        <begin position="268"/>
        <end position="284"/>
    </location>
</feature>
<evidence type="ECO:0000256" key="6">
    <source>
        <dbReference type="ARBA" id="ARBA00022723"/>
    </source>
</evidence>
<evidence type="ECO:0000313" key="11">
    <source>
        <dbReference type="Proteomes" id="UP001244341"/>
    </source>
</evidence>
<evidence type="ECO:0000259" key="9">
    <source>
        <dbReference type="PROSITE" id="PS50868"/>
    </source>
</evidence>
<keyword evidence="6" id="KW-0479">Metal-binding</keyword>
<keyword evidence="7" id="KW-0862">Zinc</keyword>
<proteinExistence type="predicted"/>
<evidence type="ECO:0000256" key="5">
    <source>
        <dbReference type="ARBA" id="ARBA00022691"/>
    </source>
</evidence>
<keyword evidence="2" id="KW-0158">Chromosome</keyword>
<dbReference type="Proteomes" id="UP001244341">
    <property type="component" value="Chromosome 13b"/>
</dbReference>
<keyword evidence="3" id="KW-0489">Methyltransferase</keyword>
<feature type="domain" description="SET" evidence="8">
    <location>
        <begin position="122"/>
        <end position="250"/>
    </location>
</feature>
<dbReference type="PROSITE" id="PS50280">
    <property type="entry name" value="SET"/>
    <property type="match status" value="1"/>
</dbReference>
<dbReference type="InterPro" id="IPR001214">
    <property type="entry name" value="SET_dom"/>
</dbReference>
<dbReference type="InterPro" id="IPR046341">
    <property type="entry name" value="SET_dom_sf"/>
</dbReference>
<dbReference type="PROSITE" id="PS50868">
    <property type="entry name" value="POST_SET"/>
    <property type="match status" value="1"/>
</dbReference>
<dbReference type="SUPFAM" id="SSF82199">
    <property type="entry name" value="SET domain"/>
    <property type="match status" value="1"/>
</dbReference>
<evidence type="ECO:0000256" key="2">
    <source>
        <dbReference type="ARBA" id="ARBA00022454"/>
    </source>
</evidence>
<reference evidence="10 11" key="1">
    <citation type="submission" date="2023-05" db="EMBL/GenBank/DDBJ databases">
        <title>A 100% complete, gapless, phased diploid assembly of the Scenedesmus obliquus UTEX 3031 genome.</title>
        <authorList>
            <person name="Biondi T.C."/>
            <person name="Hanschen E.R."/>
            <person name="Kwon T."/>
            <person name="Eng W."/>
            <person name="Kruse C.P.S."/>
            <person name="Koehler S.I."/>
            <person name="Kunde Y."/>
            <person name="Gleasner C.D."/>
            <person name="You Mak K.T."/>
            <person name="Polle J."/>
            <person name="Hovde B.T."/>
            <person name="Starkenburg S.R."/>
        </authorList>
    </citation>
    <scope>NUCLEOTIDE SEQUENCE [LARGE SCALE GENOMIC DNA]</scope>
    <source>
        <strain evidence="10 11">DOE0152z</strain>
    </source>
</reference>
<evidence type="ECO:0000256" key="4">
    <source>
        <dbReference type="ARBA" id="ARBA00022679"/>
    </source>
</evidence>
<dbReference type="Pfam" id="PF00856">
    <property type="entry name" value="SET"/>
    <property type="match status" value="1"/>
</dbReference>
<name>A0ABY8UJ57_TETOB</name>
<dbReference type="SMART" id="SM00317">
    <property type="entry name" value="SET"/>
    <property type="match status" value="1"/>
</dbReference>
<evidence type="ECO:0000256" key="1">
    <source>
        <dbReference type="ARBA" id="ARBA00004286"/>
    </source>
</evidence>
<dbReference type="InterPro" id="IPR050973">
    <property type="entry name" value="H3K9_Histone-Lys_N-MTase"/>
</dbReference>
<gene>
    <name evidence="10" type="ORF">OEZ85_000557</name>
</gene>
<comment type="subcellular location">
    <subcellularLocation>
        <location evidence="1">Chromosome</location>
    </subcellularLocation>
</comment>
<accession>A0ABY8UJ57</accession>
<evidence type="ECO:0000256" key="7">
    <source>
        <dbReference type="ARBA" id="ARBA00022833"/>
    </source>
</evidence>
<evidence type="ECO:0000259" key="8">
    <source>
        <dbReference type="PROSITE" id="PS50280"/>
    </source>
</evidence>
<dbReference type="Gene3D" id="2.170.270.10">
    <property type="entry name" value="SET domain"/>
    <property type="match status" value="1"/>
</dbReference>
<sequence length="286" mass="30579">MAETYERSSLKFDEPEPVMLDYSPEADMDALAQFQYITTSASRVEHALGDCEGCSCQHHCTPAQGATELRAACCCFTECIKGLHALKDHGRAAGLVRLLECGPACSCNASCPARPTQTGVTHQLALFWDGLKGWCVKALQPISQGSFVAEYAGEYVTGVEAERRLTIYDTEERGHALLVVRVQLPSGSSCLKVCIDATRRGNVARFINHSCDGGNLEPVIVTSRGSLLPRVALFAARDITQGEELSFCYAVSNTATSSATSEVAAAASRRHCFCGAANCPGFLPSA</sequence>
<organism evidence="10 11">
    <name type="scientific">Tetradesmus obliquus</name>
    <name type="common">Green alga</name>
    <name type="synonym">Acutodesmus obliquus</name>
    <dbReference type="NCBI Taxonomy" id="3088"/>
    <lineage>
        <taxon>Eukaryota</taxon>
        <taxon>Viridiplantae</taxon>
        <taxon>Chlorophyta</taxon>
        <taxon>core chlorophytes</taxon>
        <taxon>Chlorophyceae</taxon>
        <taxon>CS clade</taxon>
        <taxon>Sphaeropleales</taxon>
        <taxon>Scenedesmaceae</taxon>
        <taxon>Tetradesmus</taxon>
    </lineage>
</organism>
<keyword evidence="11" id="KW-1185">Reference proteome</keyword>
<evidence type="ECO:0000313" key="10">
    <source>
        <dbReference type="EMBL" id="WIA21330.1"/>
    </source>
</evidence>
<dbReference type="InterPro" id="IPR003616">
    <property type="entry name" value="Post-SET_dom"/>
</dbReference>
<keyword evidence="5" id="KW-0949">S-adenosyl-L-methionine</keyword>